<reference evidence="4" key="2">
    <citation type="submission" date="2012-07" db="EMBL/GenBank/DDBJ databases">
        <title>Complete genome sequence of 'Candidatus Mycoplasma haemolamae'.</title>
        <authorList>
            <person name="Guimaraes A.M.S."/>
            <person name="Toth B."/>
            <person name="Santos A.P."/>
            <person name="Nascimento N.C."/>
            <person name="Sojka J.E."/>
            <person name="Messick J.B."/>
        </authorList>
    </citation>
    <scope>NUCLEOTIDE SEQUENCE [LARGE SCALE GENOMIC DNA]</scope>
    <source>
        <strain evidence="4">Purdue</strain>
    </source>
</reference>
<keyword evidence="2" id="KW-0472">Membrane</keyword>
<protein>
    <submittedName>
        <fullName evidence="3">Uncharacterized protein</fullName>
    </submittedName>
</protein>
<proteinExistence type="predicted"/>
<dbReference type="AlphaFoldDB" id="I7CJH2"/>
<evidence type="ECO:0000256" key="1">
    <source>
        <dbReference type="SAM" id="MobiDB-lite"/>
    </source>
</evidence>
<evidence type="ECO:0000256" key="2">
    <source>
        <dbReference type="SAM" id="Phobius"/>
    </source>
</evidence>
<gene>
    <name evidence="3" type="ordered locus">MHLP_02070</name>
</gene>
<name>I7CJH2_MYCHA</name>
<dbReference type="STRING" id="1212765.MHLP_02070"/>
<dbReference type="KEGG" id="mhl:MHLP_02070"/>
<feature type="transmembrane region" description="Helical" evidence="2">
    <location>
        <begin position="6"/>
        <end position="30"/>
    </location>
</feature>
<dbReference type="EMBL" id="CP003731">
    <property type="protein sequence ID" value="AFO51994.1"/>
    <property type="molecule type" value="Genomic_DNA"/>
</dbReference>
<evidence type="ECO:0000313" key="3">
    <source>
        <dbReference type="EMBL" id="AFO51994.1"/>
    </source>
</evidence>
<reference evidence="3 4" key="1">
    <citation type="journal article" date="2012" name="J. Bacteriol.">
        <title>Genome Sequence of "Candidatus Mycoplasma haemolamae" Strain Purdue, a Red Blood Cell Pathogen of Alpacas (Vicugna pacos) and Llamas (Lama glama).</title>
        <authorList>
            <person name="Guimaraes A.M."/>
            <person name="Toth B."/>
            <person name="Santos A.P."/>
            <person name="do Nascimento N.C."/>
            <person name="Kritchevsky J.E."/>
            <person name="Messick J.B."/>
        </authorList>
    </citation>
    <scope>NUCLEOTIDE SEQUENCE [LARGE SCALE GENOMIC DNA]</scope>
    <source>
        <strain evidence="3 4">Purdue</strain>
    </source>
</reference>
<keyword evidence="4" id="KW-1185">Reference proteome</keyword>
<organism evidence="3 4">
    <name type="scientific">Mycoplasma haematolamae (strain Purdue)</name>
    <dbReference type="NCBI Taxonomy" id="1212765"/>
    <lineage>
        <taxon>Bacteria</taxon>
        <taxon>Bacillati</taxon>
        <taxon>Mycoplasmatota</taxon>
        <taxon>Mollicutes</taxon>
        <taxon>Mycoplasmataceae</taxon>
        <taxon>Mycoplasma</taxon>
    </lineage>
</organism>
<evidence type="ECO:0000313" key="4">
    <source>
        <dbReference type="Proteomes" id="UP000006502"/>
    </source>
</evidence>
<accession>I7CJH2</accession>
<dbReference type="Proteomes" id="UP000006502">
    <property type="component" value="Chromosome"/>
</dbReference>
<sequence>MALPVKAIVLSCVGAGAVTGGVGTTSYVLLRKPSLTRSLEKESSASQKDSPVPGVLGSTPADTSEADSRQEASALTDPFFTQTHVKWLVDISKPENIEVADEEDEEDDDKEDLKVRLVLTKGDEDQGLGDSYILKMYLDKNAPTELGNAFIDFSVRQDRMTLTRYVERFNNEISFSSTTLAGFLEELMSNETQFKKHFSKEGYDLLKSKAQDLVNKSKI</sequence>
<dbReference type="PATRIC" id="fig|1212765.3.peg.465"/>
<keyword evidence="2" id="KW-1133">Transmembrane helix</keyword>
<feature type="region of interest" description="Disordered" evidence="1">
    <location>
        <begin position="39"/>
        <end position="75"/>
    </location>
</feature>
<dbReference type="HOGENOM" id="CLU_1260283_0_0_14"/>
<keyword evidence="2" id="KW-0812">Transmembrane</keyword>